<keyword evidence="2" id="KW-1003">Cell membrane</keyword>
<proteinExistence type="inferred from homology"/>
<sequence>MLIVGTGIATREFNFFSLLKSSLGLNSVVNNPMLEINVKVWKYLSVIFPDREHAWRVYVFVLPVCVMNIMQFVYLLRMWGDLAPFILNTFFAAAIFDALLRTCLVIINRDKFEAFLLELTEMYRDIEISESKDDTYGRDLLRAATTTVRKISIFNLTASFFDIIGALIYPLLCEGRVHPFGVAIPGVDMTASPIYEIFYIFQFPTPIILTTMYMPFVSLFASFAIFAKTALKVLQHRMNSMFLYNYQTEEHQFAALTACITYYSRIARYVKNFNILVTYIVCVEFLLFGAIICSLLFCMNIIDSSTQIISIVMYILTMLYVLFTYYWHANEVIMESVQVSETAYALPWYNCSKRFRKTILLFIMQSQQPLQIMVGNVYPMTLTTFQSLLNTSYTYFTMLRGLYG</sequence>
<dbReference type="Pfam" id="PF02949">
    <property type="entry name" value="7tm_6"/>
    <property type="match status" value="1"/>
</dbReference>
<dbReference type="PANTHER" id="PTHR21137">
    <property type="entry name" value="ODORANT RECEPTOR"/>
    <property type="match status" value="1"/>
</dbReference>
<keyword evidence="8 10" id="KW-0675">Receptor</keyword>
<comment type="caution">
    <text evidence="10">Lacks conserved residue(s) required for the propagation of feature annotation.</text>
</comment>
<protein>
    <recommendedName>
        <fullName evidence="10">Odorant receptor</fullName>
    </recommendedName>
</protein>
<feature type="transmembrane region" description="Helical" evidence="10">
    <location>
        <begin position="275"/>
        <end position="302"/>
    </location>
</feature>
<feature type="transmembrane region" description="Helical" evidence="10">
    <location>
        <begin position="308"/>
        <end position="327"/>
    </location>
</feature>
<comment type="similarity">
    <text evidence="10">Belongs to the insect chemoreceptor superfamily. Heteromeric odorant receptor channel (TC 1.A.69) family.</text>
</comment>
<feature type="transmembrane region" description="Helical" evidence="10">
    <location>
        <begin position="151"/>
        <end position="172"/>
    </location>
</feature>
<gene>
    <name evidence="12" type="primary">LOC119635796</name>
</gene>
<comment type="subcellular location">
    <subcellularLocation>
        <location evidence="1 10">Cell membrane</location>
        <topology evidence="1 10">Multi-pass membrane protein</topology>
    </subcellularLocation>
</comment>
<accession>A0A9C6DSG6</accession>
<dbReference type="GO" id="GO:0007165">
    <property type="term" value="P:signal transduction"/>
    <property type="evidence" value="ECO:0007669"/>
    <property type="project" value="UniProtKB-KW"/>
</dbReference>
<evidence type="ECO:0000313" key="12">
    <source>
        <dbReference type="RefSeq" id="XP_037886729.1"/>
    </source>
</evidence>
<evidence type="ECO:0000313" key="11">
    <source>
        <dbReference type="Proteomes" id="UP000092443"/>
    </source>
</evidence>
<keyword evidence="6 10" id="KW-1133">Transmembrane helix</keyword>
<reference evidence="12" key="1">
    <citation type="submission" date="2025-08" db="UniProtKB">
        <authorList>
            <consortium name="RefSeq"/>
        </authorList>
    </citation>
    <scope>IDENTIFICATION</scope>
    <source>
        <tissue evidence="12">Whole body pupa</tissue>
    </source>
</reference>
<evidence type="ECO:0000256" key="8">
    <source>
        <dbReference type="ARBA" id="ARBA00023170"/>
    </source>
</evidence>
<evidence type="ECO:0000256" key="2">
    <source>
        <dbReference type="ARBA" id="ARBA00022475"/>
    </source>
</evidence>
<keyword evidence="9 10" id="KW-0807">Transducer</keyword>
<dbReference type="AlphaFoldDB" id="A0A9C6DSG6"/>
<keyword evidence="5 10" id="KW-0552">Olfaction</keyword>
<evidence type="ECO:0000256" key="10">
    <source>
        <dbReference type="RuleBase" id="RU351113"/>
    </source>
</evidence>
<dbReference type="RefSeq" id="XP_037886729.1">
    <property type="nucleotide sequence ID" value="XM_038030801.1"/>
</dbReference>
<feature type="transmembrane region" description="Helical" evidence="10">
    <location>
        <begin position="57"/>
        <end position="76"/>
    </location>
</feature>
<dbReference type="GO" id="GO:0005549">
    <property type="term" value="F:odorant binding"/>
    <property type="evidence" value="ECO:0007669"/>
    <property type="project" value="InterPro"/>
</dbReference>
<name>A0A9C6DSG6_9MUSC</name>
<dbReference type="InterPro" id="IPR004117">
    <property type="entry name" value="7tm6_olfct_rcpt"/>
</dbReference>
<evidence type="ECO:0000256" key="7">
    <source>
        <dbReference type="ARBA" id="ARBA00023136"/>
    </source>
</evidence>
<keyword evidence="7 10" id="KW-0472">Membrane</keyword>
<feature type="transmembrane region" description="Helical" evidence="10">
    <location>
        <begin position="212"/>
        <end position="231"/>
    </location>
</feature>
<organism evidence="11 12">
    <name type="scientific">Glossina fuscipes</name>
    <dbReference type="NCBI Taxonomy" id="7396"/>
    <lineage>
        <taxon>Eukaryota</taxon>
        <taxon>Metazoa</taxon>
        <taxon>Ecdysozoa</taxon>
        <taxon>Arthropoda</taxon>
        <taxon>Hexapoda</taxon>
        <taxon>Insecta</taxon>
        <taxon>Pterygota</taxon>
        <taxon>Neoptera</taxon>
        <taxon>Endopterygota</taxon>
        <taxon>Diptera</taxon>
        <taxon>Brachycera</taxon>
        <taxon>Muscomorpha</taxon>
        <taxon>Hippoboscoidea</taxon>
        <taxon>Glossinidae</taxon>
        <taxon>Glossina</taxon>
    </lineage>
</organism>
<evidence type="ECO:0000256" key="5">
    <source>
        <dbReference type="ARBA" id="ARBA00022725"/>
    </source>
</evidence>
<evidence type="ECO:0000256" key="4">
    <source>
        <dbReference type="ARBA" id="ARBA00022692"/>
    </source>
</evidence>
<keyword evidence="4 10" id="KW-0812">Transmembrane</keyword>
<keyword evidence="11" id="KW-1185">Reference proteome</keyword>
<dbReference type="GeneID" id="119635796"/>
<dbReference type="KEGG" id="gfs:119635796"/>
<dbReference type="GO" id="GO:0005886">
    <property type="term" value="C:plasma membrane"/>
    <property type="evidence" value="ECO:0007669"/>
    <property type="project" value="UniProtKB-SubCell"/>
</dbReference>
<dbReference type="GO" id="GO:0004984">
    <property type="term" value="F:olfactory receptor activity"/>
    <property type="evidence" value="ECO:0007669"/>
    <property type="project" value="InterPro"/>
</dbReference>
<evidence type="ECO:0000256" key="3">
    <source>
        <dbReference type="ARBA" id="ARBA00022606"/>
    </source>
</evidence>
<dbReference type="PANTHER" id="PTHR21137:SF3">
    <property type="entry name" value="ODORANT RECEPTOR 30A-RELATED"/>
    <property type="match status" value="1"/>
</dbReference>
<feature type="transmembrane region" description="Helical" evidence="10">
    <location>
        <begin position="82"/>
        <end position="107"/>
    </location>
</feature>
<evidence type="ECO:0000256" key="1">
    <source>
        <dbReference type="ARBA" id="ARBA00004651"/>
    </source>
</evidence>
<keyword evidence="3 10" id="KW-0716">Sensory transduction</keyword>
<evidence type="ECO:0000256" key="6">
    <source>
        <dbReference type="ARBA" id="ARBA00022989"/>
    </source>
</evidence>
<dbReference type="Proteomes" id="UP000092443">
    <property type="component" value="Unplaced"/>
</dbReference>
<evidence type="ECO:0000256" key="9">
    <source>
        <dbReference type="ARBA" id="ARBA00023224"/>
    </source>
</evidence>